<evidence type="ECO:0000256" key="6">
    <source>
        <dbReference type="SAM" id="Phobius"/>
    </source>
</evidence>
<organism evidence="8 9">
    <name type="scientific">Cupriavidus agavae</name>
    <dbReference type="NCBI Taxonomy" id="1001822"/>
    <lineage>
        <taxon>Bacteria</taxon>
        <taxon>Pseudomonadati</taxon>
        <taxon>Pseudomonadota</taxon>
        <taxon>Betaproteobacteria</taxon>
        <taxon>Burkholderiales</taxon>
        <taxon>Burkholderiaceae</taxon>
        <taxon>Cupriavidus</taxon>
    </lineage>
</organism>
<dbReference type="InterPro" id="IPR007267">
    <property type="entry name" value="GtrA_DPMS_TM"/>
</dbReference>
<feature type="transmembrane region" description="Helical" evidence="6">
    <location>
        <begin position="12"/>
        <end position="34"/>
    </location>
</feature>
<protein>
    <submittedName>
        <fullName evidence="8">Putative flippase GtrA</fullName>
    </submittedName>
</protein>
<keyword evidence="5 6" id="KW-0472">Membrane</keyword>
<dbReference type="GO" id="GO:0000271">
    <property type="term" value="P:polysaccharide biosynthetic process"/>
    <property type="evidence" value="ECO:0007669"/>
    <property type="project" value="InterPro"/>
</dbReference>
<feature type="domain" description="GtrA/DPMS transmembrane" evidence="7">
    <location>
        <begin position="10"/>
        <end position="125"/>
    </location>
</feature>
<dbReference type="Proteomes" id="UP000291078">
    <property type="component" value="Unassembled WGS sequence"/>
</dbReference>
<dbReference type="Pfam" id="PF04138">
    <property type="entry name" value="GtrA_DPMS_TM"/>
    <property type="match status" value="1"/>
</dbReference>
<sequence length="127" mass="13640">MSMLRQGASYGIVGALQLGVDWACFVLLSALGLPAVPANVAGRIIGAMLGFWLNGKATFSSALADGLRWRHLARFLCSWAAMTVLSTIAIALADHAKGLQFAWIIKPLADAVLALCGFVISKYWIYR</sequence>
<evidence type="ECO:0000256" key="2">
    <source>
        <dbReference type="ARBA" id="ARBA00009399"/>
    </source>
</evidence>
<name>A0A4Q7S4G9_9BURK</name>
<evidence type="ECO:0000313" key="9">
    <source>
        <dbReference type="Proteomes" id="UP000291078"/>
    </source>
</evidence>
<dbReference type="RefSeq" id="WP_130389393.1">
    <property type="nucleotide sequence ID" value="NZ_SGXM01000001.1"/>
</dbReference>
<evidence type="ECO:0000256" key="4">
    <source>
        <dbReference type="ARBA" id="ARBA00022989"/>
    </source>
</evidence>
<dbReference type="InterPro" id="IPR051401">
    <property type="entry name" value="GtrA_CellWall_Glycosyl"/>
</dbReference>
<dbReference type="GO" id="GO:0005886">
    <property type="term" value="C:plasma membrane"/>
    <property type="evidence" value="ECO:0007669"/>
    <property type="project" value="TreeGrafter"/>
</dbReference>
<feature type="transmembrane region" description="Helical" evidence="6">
    <location>
        <begin position="40"/>
        <end position="59"/>
    </location>
</feature>
<evidence type="ECO:0000256" key="3">
    <source>
        <dbReference type="ARBA" id="ARBA00022692"/>
    </source>
</evidence>
<evidence type="ECO:0000256" key="1">
    <source>
        <dbReference type="ARBA" id="ARBA00004141"/>
    </source>
</evidence>
<proteinExistence type="inferred from homology"/>
<accession>A0A4Q7S4G9</accession>
<keyword evidence="4 6" id="KW-1133">Transmembrane helix</keyword>
<feature type="transmembrane region" description="Helical" evidence="6">
    <location>
        <begin position="104"/>
        <end position="125"/>
    </location>
</feature>
<dbReference type="PANTHER" id="PTHR38459:SF1">
    <property type="entry name" value="PROPHAGE BACTOPRENOL-LINKED GLUCOSE TRANSLOCASE HOMOLOG"/>
    <property type="match status" value="1"/>
</dbReference>
<dbReference type="EMBL" id="SGXM01000001">
    <property type="protein sequence ID" value="RZT41346.1"/>
    <property type="molecule type" value="Genomic_DNA"/>
</dbReference>
<evidence type="ECO:0000256" key="5">
    <source>
        <dbReference type="ARBA" id="ARBA00023136"/>
    </source>
</evidence>
<evidence type="ECO:0000313" key="8">
    <source>
        <dbReference type="EMBL" id="RZT41346.1"/>
    </source>
</evidence>
<keyword evidence="9" id="KW-1185">Reference proteome</keyword>
<comment type="subcellular location">
    <subcellularLocation>
        <location evidence="1">Membrane</location>
        <topology evidence="1">Multi-pass membrane protein</topology>
    </subcellularLocation>
</comment>
<dbReference type="AlphaFoldDB" id="A0A4Q7S4G9"/>
<keyword evidence="3 6" id="KW-0812">Transmembrane</keyword>
<feature type="transmembrane region" description="Helical" evidence="6">
    <location>
        <begin position="71"/>
        <end position="92"/>
    </location>
</feature>
<dbReference type="PANTHER" id="PTHR38459">
    <property type="entry name" value="PROPHAGE BACTOPRENOL-LINKED GLUCOSE TRANSLOCASE HOMOLOG"/>
    <property type="match status" value="1"/>
</dbReference>
<reference evidence="8 9" key="1">
    <citation type="journal article" date="2015" name="Stand. Genomic Sci.">
        <title>Genomic Encyclopedia of Bacterial and Archaeal Type Strains, Phase III: the genomes of soil and plant-associated and newly described type strains.</title>
        <authorList>
            <person name="Whitman W.B."/>
            <person name="Woyke T."/>
            <person name="Klenk H.P."/>
            <person name="Zhou Y."/>
            <person name="Lilburn T.G."/>
            <person name="Beck B.J."/>
            <person name="De Vos P."/>
            <person name="Vandamme P."/>
            <person name="Eisen J.A."/>
            <person name="Garrity G."/>
            <person name="Hugenholtz P."/>
            <person name="Kyrpides N.C."/>
        </authorList>
    </citation>
    <scope>NUCLEOTIDE SEQUENCE [LARGE SCALE GENOMIC DNA]</scope>
    <source>
        <strain evidence="8 9">ASC-9842</strain>
    </source>
</reference>
<comment type="caution">
    <text evidence="8">The sequence shown here is derived from an EMBL/GenBank/DDBJ whole genome shotgun (WGS) entry which is preliminary data.</text>
</comment>
<comment type="similarity">
    <text evidence="2">Belongs to the GtrA family.</text>
</comment>
<dbReference type="OrthoDB" id="9098331at2"/>
<gene>
    <name evidence="8" type="ORF">EV147_0333</name>
</gene>
<evidence type="ECO:0000259" key="7">
    <source>
        <dbReference type="Pfam" id="PF04138"/>
    </source>
</evidence>